<comment type="caution">
    <text evidence="1">The sequence shown here is derived from an EMBL/GenBank/DDBJ whole genome shotgun (WGS) entry which is preliminary data.</text>
</comment>
<evidence type="ECO:0000313" key="1">
    <source>
        <dbReference type="EMBL" id="KAK1864712.1"/>
    </source>
</evidence>
<accession>A0ACC3C3I0</accession>
<sequence>MADRDPSSLTHPSPVSVAEAAVFETSTTTLRRTKPAAHAAPLPAALSTQQPPVPVPVPVGADEPVIHGDDADEAVAAASRPAEMLLQAAPTEAAAGGAAKDPKKVVSIKAAPVHVIPSVPFPDQDAEYETSESEDAEDYKKGGYHVVRIGETFKDGRYRVLQKLGWGHFSTVWLCLDSETSRYCAVKVQKSAPHYAEAAKDEIRLLNDLRANLPSVTGFAVPDAQAAPPVVELLDSFEHEGPNGRHVCLAFELLGKSLLSLVKRFNYRGVPIPLIKVIARQILEGLDYSHSVCGIIHTDIKPENVLFVPHPSEIMDLHARTDAALAVEEATAACNRAKRRLRRLAPRESQGTSGDVSTPMPLLIPSFSADAAAAEGGVSGSTDSGDWGGPGAEIASFLDRCDGPGSPSGPNGTAPSLPASSADRRSDCGSDSGGDGDRDDNEDNASPADDSDAARGAAVAAAAKFSALYHPNPDLAFASGCIKVVDFGNACWVDKHFTEDIQTRQYRAPEVILGASYDTSADIWSVATLLFELATGDFLFDPHSDKDYDRDEDHLALMMELLGPLPPSLIEKGQYSREFFTRSGELRHIRRLNFWSLRDVLGEKYKLPPEDAVGLAQFLAPMLIFDPTQRATAAEALLHPFVNDENTVAGALGHWASPQEHDRLRNGTGERMPSMPPQGMSRVRILPDAEPAPNVSTPAPATTAGAAVGTG</sequence>
<dbReference type="Proteomes" id="UP000798662">
    <property type="component" value="Chromosome 2"/>
</dbReference>
<keyword evidence="2" id="KW-1185">Reference proteome</keyword>
<proteinExistence type="predicted"/>
<organism evidence="1 2">
    <name type="scientific">Pyropia yezoensis</name>
    <name type="common">Susabi-nori</name>
    <name type="synonym">Porphyra yezoensis</name>
    <dbReference type="NCBI Taxonomy" id="2788"/>
    <lineage>
        <taxon>Eukaryota</taxon>
        <taxon>Rhodophyta</taxon>
        <taxon>Bangiophyceae</taxon>
        <taxon>Bangiales</taxon>
        <taxon>Bangiaceae</taxon>
        <taxon>Pyropia</taxon>
    </lineage>
</organism>
<name>A0ACC3C3I0_PYRYE</name>
<dbReference type="EMBL" id="CM020619">
    <property type="protein sequence ID" value="KAK1864712.1"/>
    <property type="molecule type" value="Genomic_DNA"/>
</dbReference>
<protein>
    <submittedName>
        <fullName evidence="1">Uncharacterized protein</fullName>
    </submittedName>
</protein>
<evidence type="ECO:0000313" key="2">
    <source>
        <dbReference type="Proteomes" id="UP000798662"/>
    </source>
</evidence>
<reference evidence="1" key="1">
    <citation type="submission" date="2019-11" db="EMBL/GenBank/DDBJ databases">
        <title>Nori genome reveals adaptations in red seaweeds to the harsh intertidal environment.</title>
        <authorList>
            <person name="Wang D."/>
            <person name="Mao Y."/>
        </authorList>
    </citation>
    <scope>NUCLEOTIDE SEQUENCE</scope>
    <source>
        <tissue evidence="1">Gametophyte</tissue>
    </source>
</reference>
<gene>
    <name evidence="1" type="ORF">I4F81_007256</name>
</gene>